<comment type="subcellular location">
    <subcellularLocation>
        <location evidence="1">Membrane</location>
        <topology evidence="1">Multi-pass membrane protein</topology>
    </subcellularLocation>
</comment>
<gene>
    <name evidence="6" type="ORF">PBRASI_LOCUS9555</name>
</gene>
<dbReference type="GO" id="GO:0015179">
    <property type="term" value="F:L-amino acid transmembrane transporter activity"/>
    <property type="evidence" value="ECO:0007669"/>
    <property type="project" value="TreeGrafter"/>
</dbReference>
<name>A0A9N9DIQ3_9GLOM</name>
<evidence type="ECO:0000256" key="3">
    <source>
        <dbReference type="ARBA" id="ARBA00022989"/>
    </source>
</evidence>
<keyword evidence="2 5" id="KW-0812">Transmembrane</keyword>
<sequence>MSTSSDAEERTILFDNSEELSEAFELRNLSEDEDEDEDEDYTDNDQQAFFRRPSEVFDFDDHRIPLSLSETQKRPSQLKKEVGFINGLTLVIGLVIGSGIFASPGPVASHAGSVGMSLVVWFVCGVLVFTGALSYAELGAEIPLSGGEYAYLNHAYGSLPAFLYSWTAITCLKPGSNAIIATVFAEYVNRIIYHTAFENESDHPTEKTHQWFNKIMASICIVIISFINAYSVKLATRTQDILTAFKLVALAVITIIGFVVLGKGGLKDNIEEGIFEGSSTNAGDYALAIYSGLWAYDGWNNLNFVAGEMKNPARDLPRVTMVGLPIVILCYLLTNVAYYAVLPSSVVTKTNTIALDFGRQVFGSAGGIFFALLVAASCFGAANGSLFTGSRVIYVASREGYLPAVFGKIHSKWNTPTMALALQAVLTIIMIIPGTFTTLVNFYSVAAWLFYFLTTFGLLVLRWREPTLNRPYRVWITTPIIFCFVSLFLIIMPFVMVPLESLAALCFIVAGVPLWYMQIKFNEIWSMKGIKQHLASLSQRFHLWRSHSQYQQQQPETVELS</sequence>
<evidence type="ECO:0000256" key="4">
    <source>
        <dbReference type="ARBA" id="ARBA00023136"/>
    </source>
</evidence>
<proteinExistence type="predicted"/>
<dbReference type="OrthoDB" id="5982228at2759"/>
<feature type="transmembrane region" description="Helical" evidence="5">
    <location>
        <begin position="211"/>
        <end position="229"/>
    </location>
</feature>
<accession>A0A9N9DIQ3</accession>
<dbReference type="EMBL" id="CAJVPI010002146">
    <property type="protein sequence ID" value="CAG8636838.1"/>
    <property type="molecule type" value="Genomic_DNA"/>
</dbReference>
<evidence type="ECO:0000256" key="1">
    <source>
        <dbReference type="ARBA" id="ARBA00004141"/>
    </source>
</evidence>
<keyword evidence="7" id="KW-1185">Reference proteome</keyword>
<organism evidence="6 7">
    <name type="scientific">Paraglomus brasilianum</name>
    <dbReference type="NCBI Taxonomy" id="144538"/>
    <lineage>
        <taxon>Eukaryota</taxon>
        <taxon>Fungi</taxon>
        <taxon>Fungi incertae sedis</taxon>
        <taxon>Mucoromycota</taxon>
        <taxon>Glomeromycotina</taxon>
        <taxon>Glomeromycetes</taxon>
        <taxon>Paraglomerales</taxon>
        <taxon>Paraglomeraceae</taxon>
        <taxon>Paraglomus</taxon>
    </lineage>
</organism>
<feature type="transmembrane region" description="Helical" evidence="5">
    <location>
        <begin position="502"/>
        <end position="519"/>
    </location>
</feature>
<dbReference type="FunFam" id="1.20.1740.10:FF:000042">
    <property type="entry name" value="Similar to amino acid transporter"/>
    <property type="match status" value="1"/>
</dbReference>
<reference evidence="6" key="1">
    <citation type="submission" date="2021-06" db="EMBL/GenBank/DDBJ databases">
        <authorList>
            <person name="Kallberg Y."/>
            <person name="Tangrot J."/>
            <person name="Rosling A."/>
        </authorList>
    </citation>
    <scope>NUCLEOTIDE SEQUENCE</scope>
    <source>
        <strain evidence="6">BR232B</strain>
    </source>
</reference>
<dbReference type="Pfam" id="PF13520">
    <property type="entry name" value="AA_permease_2"/>
    <property type="match status" value="1"/>
</dbReference>
<dbReference type="InterPro" id="IPR050598">
    <property type="entry name" value="AminoAcid_Transporter"/>
</dbReference>
<protein>
    <submittedName>
        <fullName evidence="6">1697_t:CDS:1</fullName>
    </submittedName>
</protein>
<keyword evidence="4 5" id="KW-0472">Membrane</keyword>
<feature type="transmembrane region" description="Helical" evidence="5">
    <location>
        <begin position="361"/>
        <end position="382"/>
    </location>
</feature>
<feature type="transmembrane region" description="Helical" evidence="5">
    <location>
        <begin position="473"/>
        <end position="496"/>
    </location>
</feature>
<dbReference type="InterPro" id="IPR002293">
    <property type="entry name" value="AA/rel_permease1"/>
</dbReference>
<dbReference type="PANTHER" id="PTHR11785:SF512">
    <property type="entry name" value="SOBREMESA, ISOFORM B"/>
    <property type="match status" value="1"/>
</dbReference>
<dbReference type="AlphaFoldDB" id="A0A9N9DIQ3"/>
<feature type="transmembrane region" description="Helical" evidence="5">
    <location>
        <begin position="82"/>
        <end position="102"/>
    </location>
</feature>
<feature type="transmembrane region" description="Helical" evidence="5">
    <location>
        <begin position="442"/>
        <end position="461"/>
    </location>
</feature>
<feature type="transmembrane region" description="Helical" evidence="5">
    <location>
        <begin position="114"/>
        <end position="136"/>
    </location>
</feature>
<dbReference type="GO" id="GO:0016020">
    <property type="term" value="C:membrane"/>
    <property type="evidence" value="ECO:0007669"/>
    <property type="project" value="UniProtKB-SubCell"/>
</dbReference>
<dbReference type="Proteomes" id="UP000789739">
    <property type="component" value="Unassembled WGS sequence"/>
</dbReference>
<comment type="caution">
    <text evidence="6">The sequence shown here is derived from an EMBL/GenBank/DDBJ whole genome shotgun (WGS) entry which is preliminary data.</text>
</comment>
<feature type="transmembrane region" description="Helical" evidence="5">
    <location>
        <begin position="418"/>
        <end position="436"/>
    </location>
</feature>
<feature type="transmembrane region" description="Helical" evidence="5">
    <location>
        <begin position="241"/>
        <end position="261"/>
    </location>
</feature>
<evidence type="ECO:0000256" key="2">
    <source>
        <dbReference type="ARBA" id="ARBA00022692"/>
    </source>
</evidence>
<evidence type="ECO:0000256" key="5">
    <source>
        <dbReference type="SAM" id="Phobius"/>
    </source>
</evidence>
<keyword evidence="3 5" id="KW-1133">Transmembrane helix</keyword>
<evidence type="ECO:0000313" key="6">
    <source>
        <dbReference type="EMBL" id="CAG8636838.1"/>
    </source>
</evidence>
<dbReference type="PANTHER" id="PTHR11785">
    <property type="entry name" value="AMINO ACID TRANSPORTER"/>
    <property type="match status" value="1"/>
</dbReference>
<evidence type="ECO:0000313" key="7">
    <source>
        <dbReference type="Proteomes" id="UP000789739"/>
    </source>
</evidence>
<dbReference type="Gene3D" id="1.20.1740.10">
    <property type="entry name" value="Amino acid/polyamine transporter I"/>
    <property type="match status" value="1"/>
</dbReference>
<feature type="transmembrane region" description="Helical" evidence="5">
    <location>
        <begin position="319"/>
        <end position="341"/>
    </location>
</feature>